<feature type="transmembrane region" description="Helical" evidence="1">
    <location>
        <begin position="208"/>
        <end position="229"/>
    </location>
</feature>
<feature type="transmembrane region" description="Helical" evidence="1">
    <location>
        <begin position="272"/>
        <end position="290"/>
    </location>
</feature>
<feature type="transmembrane region" description="Helical" evidence="1">
    <location>
        <begin position="411"/>
        <end position="432"/>
    </location>
</feature>
<evidence type="ECO:0000259" key="2">
    <source>
        <dbReference type="Pfam" id="PF13231"/>
    </source>
</evidence>
<dbReference type="InterPro" id="IPR038731">
    <property type="entry name" value="RgtA/B/C-like"/>
</dbReference>
<gene>
    <name evidence="3" type="ORF">IAA86_04820</name>
</gene>
<dbReference type="EMBL" id="DVJQ01000042">
    <property type="protein sequence ID" value="HIS74325.1"/>
    <property type="molecule type" value="Genomic_DNA"/>
</dbReference>
<reference evidence="3" key="2">
    <citation type="journal article" date="2021" name="PeerJ">
        <title>Extensive microbial diversity within the chicken gut microbiome revealed by metagenomics and culture.</title>
        <authorList>
            <person name="Gilroy R."/>
            <person name="Ravi A."/>
            <person name="Getino M."/>
            <person name="Pursley I."/>
            <person name="Horton D.L."/>
            <person name="Alikhan N.F."/>
            <person name="Baker D."/>
            <person name="Gharbi K."/>
            <person name="Hall N."/>
            <person name="Watson M."/>
            <person name="Adriaenssens E.M."/>
            <person name="Foster-Nyarko E."/>
            <person name="Jarju S."/>
            <person name="Secka A."/>
            <person name="Antonio M."/>
            <person name="Oren A."/>
            <person name="Chaudhuri R.R."/>
            <person name="La Ragione R."/>
            <person name="Hildebrand F."/>
            <person name="Pallen M.J."/>
        </authorList>
    </citation>
    <scope>NUCLEOTIDE SEQUENCE</scope>
    <source>
        <strain evidence="3">CHK152-2871</strain>
    </source>
</reference>
<feature type="transmembrane region" description="Helical" evidence="1">
    <location>
        <begin position="135"/>
        <end position="157"/>
    </location>
</feature>
<feature type="transmembrane region" description="Helical" evidence="1">
    <location>
        <begin position="297"/>
        <end position="316"/>
    </location>
</feature>
<feature type="transmembrane region" description="Helical" evidence="1">
    <location>
        <begin position="322"/>
        <end position="342"/>
    </location>
</feature>
<dbReference type="Pfam" id="PF13231">
    <property type="entry name" value="PMT_2"/>
    <property type="match status" value="1"/>
</dbReference>
<feature type="transmembrane region" description="Helical" evidence="1">
    <location>
        <begin position="12"/>
        <end position="30"/>
    </location>
</feature>
<feature type="transmembrane region" description="Helical" evidence="1">
    <location>
        <begin position="378"/>
        <end position="399"/>
    </location>
</feature>
<evidence type="ECO:0000313" key="4">
    <source>
        <dbReference type="Proteomes" id="UP000886865"/>
    </source>
</evidence>
<comment type="caution">
    <text evidence="3">The sequence shown here is derived from an EMBL/GenBank/DDBJ whole genome shotgun (WGS) entry which is preliminary data.</text>
</comment>
<feature type="transmembrane region" description="Helical" evidence="1">
    <location>
        <begin position="109"/>
        <end position="129"/>
    </location>
</feature>
<sequence length="581" mass="67553">MKNVLIKEKIPLLIILFLYVISYIVSYAHWGDVIIDCGREVYVPYAISQGKVLYKDIFCIYGPFPYLFNAFFIKIFPFKLNTYYTIGAIFGLSYIFGVYLCARNFLSKFVSSAISLLVMYAVVLDIFIFNYILPYSYAIVFASVFSIWILYFLINYVKTKNTNYLYYSAILWGGICTSKIEFIPVIIPIAVLYLLIEKDKTNVFFKFVGYSLIIPFISYLVLFCQGLTVSDLIKNSKYLGEMLEASSLKYFYGNFCVSGFNFKVFISNLKNTISLIFTGAIFFVLMFFALKRKKRVIKYALIALISIFYFGILMFQGIHPQIIFSMLPYVCTVIFLIKLLRFIRGKEYKNTESIITLTLYLFAIVTSLKSYHSLQLGFYGTYSFAPLLICIILFLNELLELEFLYSTKKQCECAIFTFLMVLVLVFINIFALQITKEDSYIRTKLGTIKMEKQNALALGEAISYLSNHSAKDDSLLVLPEGIMINYLTQKKWDFYQTSFIPLDFDTFGEDNIIKDVTNKRPDFIMFIKRDTSEYGKEYICKDYGIKTCKYIAKNYSFEGAFGEKFRVFLFKQKDIKQDEEK</sequence>
<protein>
    <submittedName>
        <fullName evidence="3">Glycosyltransferase family 39 protein</fullName>
    </submittedName>
</protein>
<name>A0A9D1FJH2_9BACT</name>
<evidence type="ECO:0000313" key="3">
    <source>
        <dbReference type="EMBL" id="HIS74325.1"/>
    </source>
</evidence>
<reference evidence="3" key="1">
    <citation type="submission" date="2020-10" db="EMBL/GenBank/DDBJ databases">
        <authorList>
            <person name="Gilroy R."/>
        </authorList>
    </citation>
    <scope>NUCLEOTIDE SEQUENCE</scope>
    <source>
        <strain evidence="3">CHK152-2871</strain>
    </source>
</reference>
<dbReference type="Proteomes" id="UP000886865">
    <property type="component" value="Unassembled WGS sequence"/>
</dbReference>
<proteinExistence type="predicted"/>
<organism evidence="3 4">
    <name type="scientific">Candidatus Galligastranaerophilus intestinavium</name>
    <dbReference type="NCBI Taxonomy" id="2840836"/>
    <lineage>
        <taxon>Bacteria</taxon>
        <taxon>Candidatus Galligastranaerophilus</taxon>
    </lineage>
</organism>
<feature type="domain" description="Glycosyltransferase RgtA/B/C/D-like" evidence="2">
    <location>
        <begin position="63"/>
        <end position="217"/>
    </location>
</feature>
<keyword evidence="1" id="KW-0472">Membrane</keyword>
<feature type="transmembrane region" description="Helical" evidence="1">
    <location>
        <begin position="82"/>
        <end position="102"/>
    </location>
</feature>
<keyword evidence="1" id="KW-1133">Transmembrane helix</keyword>
<feature type="transmembrane region" description="Helical" evidence="1">
    <location>
        <begin position="354"/>
        <end position="372"/>
    </location>
</feature>
<feature type="transmembrane region" description="Helical" evidence="1">
    <location>
        <begin position="169"/>
        <end position="196"/>
    </location>
</feature>
<accession>A0A9D1FJH2</accession>
<dbReference type="AlphaFoldDB" id="A0A9D1FJH2"/>
<feature type="transmembrane region" description="Helical" evidence="1">
    <location>
        <begin position="250"/>
        <end position="266"/>
    </location>
</feature>
<evidence type="ECO:0000256" key="1">
    <source>
        <dbReference type="SAM" id="Phobius"/>
    </source>
</evidence>
<keyword evidence="1" id="KW-0812">Transmembrane</keyword>